<dbReference type="AlphaFoldDB" id="J9DR20"/>
<evidence type="ECO:0000313" key="2">
    <source>
        <dbReference type="EMBL" id="EJW05025.1"/>
    </source>
</evidence>
<protein>
    <submittedName>
        <fullName evidence="2">Uncharacterized protein</fullName>
    </submittedName>
</protein>
<comment type="caution">
    <text evidence="2">The sequence shown here is derived from an EMBL/GenBank/DDBJ whole genome shotgun (WGS) entry which is preliminary data.</text>
</comment>
<dbReference type="InParanoid" id="J9DR20"/>
<keyword evidence="1" id="KW-1133">Transmembrane helix</keyword>
<proteinExistence type="predicted"/>
<organism evidence="2 3">
    <name type="scientific">Edhazardia aedis (strain USNM 41457)</name>
    <name type="common">Microsporidian parasite</name>
    <dbReference type="NCBI Taxonomy" id="1003232"/>
    <lineage>
        <taxon>Eukaryota</taxon>
        <taxon>Fungi</taxon>
        <taxon>Fungi incertae sedis</taxon>
        <taxon>Microsporidia</taxon>
        <taxon>Edhazardia</taxon>
    </lineage>
</organism>
<dbReference type="Proteomes" id="UP000003163">
    <property type="component" value="Unassembled WGS sequence"/>
</dbReference>
<accession>J9DR20</accession>
<sequence>MKGFDLDLEAEECIPILVGGILLTGLIYIVIRRVDKIEKDLGIKSEDSEKVGKIIKNLENDSYFLDLFKKYANYNFEKFFTTNPFVAPVVKEFGDFFLEDITSKKLHKYRLEIFKYIMCNKLKSDFYVLVLIKSFFIGLIQNKAFKWDEIQKKLYKMPTGYNEVVFSSDVSKNRALKDVLISDGKTQIETLKLRLKVDVDVK</sequence>
<keyword evidence="1" id="KW-0472">Membrane</keyword>
<reference evidence="2 3" key="1">
    <citation type="submission" date="2011-08" db="EMBL/GenBank/DDBJ databases">
        <authorList>
            <person name="Liu Z.J."/>
            <person name="Shi F.L."/>
            <person name="Lu J.Q."/>
            <person name="Li M."/>
            <person name="Wang Z.L."/>
        </authorList>
    </citation>
    <scope>NUCLEOTIDE SEQUENCE [LARGE SCALE GENOMIC DNA]</scope>
    <source>
        <strain evidence="2 3">USNM 41457</strain>
    </source>
</reference>
<dbReference type="VEuPathDB" id="MicrosporidiaDB:EDEG_00878"/>
<evidence type="ECO:0000256" key="1">
    <source>
        <dbReference type="SAM" id="Phobius"/>
    </source>
</evidence>
<feature type="transmembrane region" description="Helical" evidence="1">
    <location>
        <begin position="14"/>
        <end position="31"/>
    </location>
</feature>
<gene>
    <name evidence="2" type="ORF">EDEG_00878</name>
</gene>
<evidence type="ECO:0000313" key="3">
    <source>
        <dbReference type="Proteomes" id="UP000003163"/>
    </source>
</evidence>
<dbReference type="HOGENOM" id="CLU_1354590_0_0_1"/>
<reference evidence="3" key="2">
    <citation type="submission" date="2015-07" db="EMBL/GenBank/DDBJ databases">
        <title>Contrasting host-pathogen interactions and genome evolution in two generalist and specialist microsporidian pathogens of mosquitoes.</title>
        <authorList>
            <consortium name="The Broad Institute Genomics Platform"/>
            <consortium name="The Broad Institute Genome Sequencing Center for Infectious Disease"/>
            <person name="Cuomo C.A."/>
            <person name="Sanscrainte N.D."/>
            <person name="Goldberg J.M."/>
            <person name="Heiman D."/>
            <person name="Young S."/>
            <person name="Zeng Q."/>
            <person name="Becnel J.J."/>
            <person name="Birren B.W."/>
        </authorList>
    </citation>
    <scope>NUCLEOTIDE SEQUENCE [LARGE SCALE GENOMIC DNA]</scope>
    <source>
        <strain evidence="3">USNM 41457</strain>
    </source>
</reference>
<keyword evidence="1" id="KW-0812">Transmembrane</keyword>
<keyword evidence="3" id="KW-1185">Reference proteome</keyword>
<dbReference type="EMBL" id="AFBI03000011">
    <property type="protein sequence ID" value="EJW05025.1"/>
    <property type="molecule type" value="Genomic_DNA"/>
</dbReference>
<name>J9DR20_EDHAE</name>